<dbReference type="EMBL" id="LKCN02000031">
    <property type="protein sequence ID" value="RCI07399.1"/>
    <property type="molecule type" value="Genomic_DNA"/>
</dbReference>
<keyword evidence="2" id="KW-1133">Transmembrane helix</keyword>
<dbReference type="Proteomes" id="UP000253664">
    <property type="component" value="Unassembled WGS sequence"/>
</dbReference>
<dbReference type="PANTHER" id="PTHR35184:SF1">
    <property type="entry name" value="INTEGRAL MEMBRANE PROTEIN"/>
    <property type="match status" value="1"/>
</dbReference>
<evidence type="ECO:0000313" key="3">
    <source>
        <dbReference type="EMBL" id="RCI07399.1"/>
    </source>
</evidence>
<keyword evidence="2" id="KW-0812">Transmembrane</keyword>
<feature type="transmembrane region" description="Helical" evidence="2">
    <location>
        <begin position="61"/>
        <end position="82"/>
    </location>
</feature>
<evidence type="ECO:0000313" key="4">
    <source>
        <dbReference type="Proteomes" id="UP000253664"/>
    </source>
</evidence>
<evidence type="ECO:0000256" key="1">
    <source>
        <dbReference type="SAM" id="MobiDB-lite"/>
    </source>
</evidence>
<feature type="transmembrane region" description="Helical" evidence="2">
    <location>
        <begin position="239"/>
        <end position="263"/>
    </location>
</feature>
<feature type="transmembrane region" description="Helical" evidence="2">
    <location>
        <begin position="166"/>
        <end position="192"/>
    </location>
</feature>
<feature type="transmembrane region" description="Helical" evidence="2">
    <location>
        <begin position="123"/>
        <end position="145"/>
    </location>
</feature>
<proteinExistence type="predicted"/>
<protein>
    <submittedName>
        <fullName evidence="3">Uncharacterized protein</fullName>
    </submittedName>
</protein>
<feature type="transmembrane region" description="Helical" evidence="2">
    <location>
        <begin position="204"/>
        <end position="227"/>
    </location>
</feature>
<feature type="transmembrane region" description="Helical" evidence="2">
    <location>
        <begin position="283"/>
        <end position="302"/>
    </location>
</feature>
<gene>
    <name evidence="3" type="ORF">L249_1367</name>
</gene>
<feature type="transmembrane region" description="Helical" evidence="2">
    <location>
        <begin position="94"/>
        <end position="117"/>
    </location>
</feature>
<keyword evidence="4" id="KW-1185">Reference proteome</keyword>
<organism evidence="3 4">
    <name type="scientific">Ophiocordyceps polyrhachis-furcata BCC 54312</name>
    <dbReference type="NCBI Taxonomy" id="1330021"/>
    <lineage>
        <taxon>Eukaryota</taxon>
        <taxon>Fungi</taxon>
        <taxon>Dikarya</taxon>
        <taxon>Ascomycota</taxon>
        <taxon>Pezizomycotina</taxon>
        <taxon>Sordariomycetes</taxon>
        <taxon>Hypocreomycetidae</taxon>
        <taxon>Hypocreales</taxon>
        <taxon>Ophiocordycipitaceae</taxon>
        <taxon>Ophiocordyceps</taxon>
    </lineage>
</organism>
<name>A0A367KYZ7_9HYPO</name>
<dbReference type="OrthoDB" id="3357002at2759"/>
<sequence length="423" mass="45579">MQTNFGHTLRPAAPMAFPRLLAVSSTGMPGLMSPGASSPTGAPDPLHGPVLGGEPTGTGDVILTAFFLALFALGAFTHMSIYRANGRRGHKFIMSLNMFQFCVIRVITCVFRIAWVFSKLRGVVLFAQLVQSAGPVIIFAINLVFAQRILCAMHPAIGWHPIVRKAFLFSILSAVAVTVIGIISLSVFFFSVDNLERHEMTRKLLVFGGSWNTMISLLPLIVIFGCATPGPPAEQFGQGALITKATILVFVAALAAAGAAVRLAVALNPMGGLLGISLFDRSVFYITGFTFEMLTVAIFAHFRVDLLFHIPNGSSKQGDYAAGAKRPAKGQPWTVSELEREFAGLGIRYDRLQSRWGARGDQILLRFYPTLNSKGCQGTASSANPTSSSARTDDDDGRSIPDIYGLERDTFELGEVASQSIRC</sequence>
<reference evidence="3 4" key="1">
    <citation type="journal article" date="2015" name="BMC Genomics">
        <title>Insights from the genome of Ophiocordyceps polyrhachis-furcata to pathogenicity and host specificity in insect fungi.</title>
        <authorList>
            <person name="Wichadakul D."/>
            <person name="Kobmoo N."/>
            <person name="Ingsriswang S."/>
            <person name="Tangphatsornruang S."/>
            <person name="Chantasingh D."/>
            <person name="Luangsa-ard J.J."/>
            <person name="Eurwilaichitr L."/>
        </authorList>
    </citation>
    <scope>NUCLEOTIDE SEQUENCE [LARGE SCALE GENOMIC DNA]</scope>
    <source>
        <strain evidence="3 4">BCC 54312</strain>
    </source>
</reference>
<keyword evidence="2" id="KW-0472">Membrane</keyword>
<dbReference type="AlphaFoldDB" id="A0A367KYZ7"/>
<feature type="compositionally biased region" description="Low complexity" evidence="1">
    <location>
        <begin position="379"/>
        <end position="390"/>
    </location>
</feature>
<comment type="caution">
    <text evidence="3">The sequence shown here is derived from an EMBL/GenBank/DDBJ whole genome shotgun (WGS) entry which is preliminary data.</text>
</comment>
<feature type="region of interest" description="Disordered" evidence="1">
    <location>
        <begin position="375"/>
        <end position="401"/>
    </location>
</feature>
<evidence type="ECO:0000256" key="2">
    <source>
        <dbReference type="SAM" id="Phobius"/>
    </source>
</evidence>
<dbReference type="STRING" id="1330021.A0A367KYZ7"/>
<accession>A0A367KYZ7</accession>
<dbReference type="PANTHER" id="PTHR35184">
    <property type="entry name" value="YALI0C10208P"/>
    <property type="match status" value="1"/>
</dbReference>